<reference evidence="2 3" key="1">
    <citation type="submission" date="2016-06" db="EMBL/GenBank/DDBJ databases">
        <title>Complete genome sequence of a deep-branching marine Gamma Proteobacterium Woeseia oceani type strain XK5.</title>
        <authorList>
            <person name="Mu D."/>
            <person name="Du Z."/>
        </authorList>
    </citation>
    <scope>NUCLEOTIDE SEQUENCE [LARGE SCALE GENOMIC DNA]</scope>
    <source>
        <strain evidence="2 3">XK5</strain>
    </source>
</reference>
<dbReference type="KEGG" id="woc:BA177_15025"/>
<dbReference type="EMBL" id="CP016268">
    <property type="protein sequence ID" value="ANO52323.1"/>
    <property type="molecule type" value="Genomic_DNA"/>
</dbReference>
<protein>
    <submittedName>
        <fullName evidence="2">Uncharacterized protein</fullName>
    </submittedName>
</protein>
<evidence type="ECO:0000313" key="2">
    <source>
        <dbReference type="EMBL" id="ANO52323.1"/>
    </source>
</evidence>
<dbReference type="Proteomes" id="UP000092695">
    <property type="component" value="Chromosome"/>
</dbReference>
<keyword evidence="1" id="KW-0812">Transmembrane</keyword>
<keyword evidence="3" id="KW-1185">Reference proteome</keyword>
<sequence length="143" mass="16013">MTEIDSHLPDDIAAEKQVSRRLSAEYRNKLFGAVRKFRALRLQAPGIIAEFVLAFVSSIFAVPFLFQNMKSGGVIQDLGNTVKIILVVVACFWIVGRLWRLIGVANRDRCRYVVSNMWGLALGGLLLASVVVKVFYPEFVELP</sequence>
<evidence type="ECO:0000313" key="3">
    <source>
        <dbReference type="Proteomes" id="UP000092695"/>
    </source>
</evidence>
<evidence type="ECO:0000256" key="1">
    <source>
        <dbReference type="SAM" id="Phobius"/>
    </source>
</evidence>
<dbReference type="AlphaFoldDB" id="A0A193LIQ4"/>
<keyword evidence="1" id="KW-0472">Membrane</keyword>
<name>A0A193LIQ4_9GAMM</name>
<organism evidence="2 3">
    <name type="scientific">Woeseia oceani</name>
    <dbReference type="NCBI Taxonomy" id="1548547"/>
    <lineage>
        <taxon>Bacteria</taxon>
        <taxon>Pseudomonadati</taxon>
        <taxon>Pseudomonadota</taxon>
        <taxon>Gammaproteobacteria</taxon>
        <taxon>Woeseiales</taxon>
        <taxon>Woeseiaceae</taxon>
        <taxon>Woeseia</taxon>
    </lineage>
</organism>
<feature type="transmembrane region" description="Helical" evidence="1">
    <location>
        <begin position="78"/>
        <end position="96"/>
    </location>
</feature>
<accession>A0A193LIQ4</accession>
<dbReference type="RefSeq" id="WP_068617521.1">
    <property type="nucleotide sequence ID" value="NZ_CP016268.1"/>
</dbReference>
<gene>
    <name evidence="2" type="ORF">BA177_15025</name>
</gene>
<proteinExistence type="predicted"/>
<feature type="transmembrane region" description="Helical" evidence="1">
    <location>
        <begin position="117"/>
        <end position="136"/>
    </location>
</feature>
<keyword evidence="1" id="KW-1133">Transmembrane helix</keyword>
<feature type="transmembrane region" description="Helical" evidence="1">
    <location>
        <begin position="44"/>
        <end position="66"/>
    </location>
</feature>